<name>A0ACC9MVK6_9STAP</name>
<sequence>MENLPRTFLVKSPIAIVKDKFDFRCMSFTAIKEKYEEKVSFYILHDDTSELVFRKDIFEESCFWGMDDEVVTALYEYVEENITEMDKLFTQLKRFGI</sequence>
<dbReference type="EMBL" id="PIWU01000001">
    <property type="protein sequence ID" value="PKE57522.1"/>
    <property type="molecule type" value="Genomic_DNA"/>
</dbReference>
<proteinExistence type="predicted"/>
<gene>
    <name evidence="1" type="ORF">CW682_00190</name>
</gene>
<dbReference type="Proteomes" id="UP000233606">
    <property type="component" value="Unassembled WGS sequence"/>
</dbReference>
<accession>A0ACC9MVK6</accession>
<evidence type="ECO:0000313" key="2">
    <source>
        <dbReference type="Proteomes" id="UP000233606"/>
    </source>
</evidence>
<protein>
    <submittedName>
        <fullName evidence="1">Uncharacterized protein</fullName>
    </submittedName>
</protein>
<reference evidence="1" key="1">
    <citation type="submission" date="2017-12" db="EMBL/GenBank/DDBJ databases">
        <title>Genomics of Macrococcus caseolyticus.</title>
        <authorList>
            <person name="MacFadyen A.C."/>
            <person name="Paterson G.K."/>
        </authorList>
    </citation>
    <scope>NUCLEOTIDE SEQUENCE</scope>
    <source>
        <strain evidence="1">5459_5_49</strain>
    </source>
</reference>
<comment type="caution">
    <text evidence="1">The sequence shown here is derived from an EMBL/GenBank/DDBJ whole genome shotgun (WGS) entry which is preliminary data.</text>
</comment>
<organism evidence="1 2">
    <name type="scientific">Macrococcoides caseolyticum</name>
    <dbReference type="NCBI Taxonomy" id="69966"/>
    <lineage>
        <taxon>Bacteria</taxon>
        <taxon>Bacillati</taxon>
        <taxon>Bacillota</taxon>
        <taxon>Bacilli</taxon>
        <taxon>Bacillales</taxon>
        <taxon>Staphylococcaceae</taxon>
        <taxon>Macrococcoides</taxon>
    </lineage>
</organism>
<evidence type="ECO:0000313" key="1">
    <source>
        <dbReference type="EMBL" id="PKE57522.1"/>
    </source>
</evidence>
<keyword evidence="2" id="KW-1185">Reference proteome</keyword>